<dbReference type="InterPro" id="IPR038322">
    <property type="entry name" value="Pex19_C_sf"/>
</dbReference>
<dbReference type="Proteomes" id="UP000663879">
    <property type="component" value="Unassembled WGS sequence"/>
</dbReference>
<dbReference type="Pfam" id="PF04614">
    <property type="entry name" value="Pex19"/>
    <property type="match status" value="1"/>
</dbReference>
<reference evidence="3" key="1">
    <citation type="submission" date="2021-02" db="EMBL/GenBank/DDBJ databases">
        <authorList>
            <person name="Nowell W R."/>
        </authorList>
    </citation>
    <scope>NUCLEOTIDE SEQUENCE</scope>
    <source>
        <strain evidence="3">Ploen Becks lab</strain>
    </source>
</reference>
<proteinExistence type="inferred from homology"/>
<dbReference type="PANTHER" id="PTHR12774:SF2">
    <property type="entry name" value="PEROXISOMAL BIOGENESIS FACTOR 19"/>
    <property type="match status" value="1"/>
</dbReference>
<dbReference type="EMBL" id="CAJNOC010000560">
    <property type="protein sequence ID" value="CAF0776743.1"/>
    <property type="molecule type" value="Genomic_DNA"/>
</dbReference>
<dbReference type="PANTHER" id="PTHR12774">
    <property type="entry name" value="PEROXISOMAL BIOGENESIS FACTOR 19"/>
    <property type="match status" value="1"/>
</dbReference>
<dbReference type="GO" id="GO:0005778">
    <property type="term" value="C:peroxisomal membrane"/>
    <property type="evidence" value="ECO:0007669"/>
    <property type="project" value="TreeGrafter"/>
</dbReference>
<evidence type="ECO:0000256" key="1">
    <source>
        <dbReference type="ARBA" id="ARBA00006326"/>
    </source>
</evidence>
<evidence type="ECO:0000313" key="3">
    <source>
        <dbReference type="EMBL" id="CAF0776743.1"/>
    </source>
</evidence>
<keyword evidence="4" id="KW-1185">Reference proteome</keyword>
<evidence type="ECO:0000313" key="4">
    <source>
        <dbReference type="Proteomes" id="UP000663879"/>
    </source>
</evidence>
<dbReference type="Gene3D" id="1.20.120.900">
    <property type="entry name" value="Pex19, mPTS binding domain"/>
    <property type="match status" value="1"/>
</dbReference>
<dbReference type="InterPro" id="IPR006708">
    <property type="entry name" value="Pex19"/>
</dbReference>
<gene>
    <name evidence="3" type="ORF">OXX778_LOCUS5241</name>
</gene>
<protein>
    <recommendedName>
        <fullName evidence="2">Peroxin-19</fullName>
    </recommendedName>
</protein>
<accession>A0A813R6E7</accession>
<dbReference type="AlphaFoldDB" id="A0A813R6E7"/>
<comment type="caution">
    <text evidence="3">The sequence shown here is derived from an EMBL/GenBank/DDBJ whole genome shotgun (WGS) entry which is preliminary data.</text>
</comment>
<evidence type="ECO:0000256" key="2">
    <source>
        <dbReference type="ARBA" id="ARBA00029688"/>
    </source>
</evidence>
<dbReference type="GO" id="GO:0033328">
    <property type="term" value="F:peroxisome membrane targeting sequence binding"/>
    <property type="evidence" value="ECO:0007669"/>
    <property type="project" value="TreeGrafter"/>
</dbReference>
<dbReference type="OrthoDB" id="21292at2759"/>
<organism evidence="3 4">
    <name type="scientific">Brachionus calyciflorus</name>
    <dbReference type="NCBI Taxonomy" id="104777"/>
    <lineage>
        <taxon>Eukaryota</taxon>
        <taxon>Metazoa</taxon>
        <taxon>Spiralia</taxon>
        <taxon>Gnathifera</taxon>
        <taxon>Rotifera</taxon>
        <taxon>Eurotatoria</taxon>
        <taxon>Monogononta</taxon>
        <taxon>Pseudotrocha</taxon>
        <taxon>Ploima</taxon>
        <taxon>Brachionidae</taxon>
        <taxon>Brachionus</taxon>
    </lineage>
</organism>
<name>A0A813R6E7_9BILA</name>
<comment type="similarity">
    <text evidence="1">Belongs to the peroxin-19 family.</text>
</comment>
<sequence length="331" mass="38184">MENNETDKELDDLLDTALEDFDKKLDLNDAPIETKNYTIEKTNILVEEDVDDEDRSKSIPINSSNQFNTDEMKLFEEIFNDEKTRESMKQFKDVLSAFGEQSGNSNQADELLQNLDKVMSQLTSVDDEDDDKLEKDLEFLKKFPQTTQKEPKEKENIQLYEDDIDEEDRKPSSSLFNKVIDDMNKNTEKIFNAGPGGDFFSKLNFGGDDEDADDDLMMEPILSMLFSKDVLYPSLKLMLENYEKYLVEKKSILNESEYEKCSIQKDCVQKMCDIYQNSKESDSKQEKSDQLKQILDLLEKCGMPPTELVPEVNPFDFLGDQGKQNQACPIS</sequence>
<dbReference type="GO" id="GO:0045046">
    <property type="term" value="P:protein import into peroxisome membrane"/>
    <property type="evidence" value="ECO:0007669"/>
    <property type="project" value="TreeGrafter"/>
</dbReference>